<dbReference type="PIRSF" id="PIRSF000726">
    <property type="entry name" value="Asp_kin"/>
    <property type="match status" value="1"/>
</dbReference>
<evidence type="ECO:0000256" key="10">
    <source>
        <dbReference type="ARBA" id="ARBA00022741"/>
    </source>
</evidence>
<feature type="domain" description="Aspartate/glutamate/uridylate kinase" evidence="18">
    <location>
        <begin position="25"/>
        <end position="253"/>
    </location>
</feature>
<dbReference type="InterPro" id="IPR005260">
    <property type="entry name" value="Asp_kin_monofn"/>
</dbReference>
<dbReference type="NCBIfam" id="TIGR00657">
    <property type="entry name" value="asp_kinases"/>
    <property type="match status" value="1"/>
</dbReference>
<evidence type="ECO:0000256" key="3">
    <source>
        <dbReference type="ARBA" id="ARBA00004986"/>
    </source>
</evidence>
<dbReference type="CDD" id="cd04913">
    <property type="entry name" value="ACT_AKii-LysC-BS-like_1"/>
    <property type="match status" value="1"/>
</dbReference>
<keyword evidence="12" id="KW-0067">ATP-binding</keyword>
<organism evidence="20 21">
    <name type="scientific">Paeniglutamicibacter kerguelensis</name>
    <dbReference type="NCBI Taxonomy" id="254788"/>
    <lineage>
        <taxon>Bacteria</taxon>
        <taxon>Bacillati</taxon>
        <taxon>Actinomycetota</taxon>
        <taxon>Actinomycetes</taxon>
        <taxon>Micrococcales</taxon>
        <taxon>Micrococcaceae</taxon>
        <taxon>Paeniglutamicibacter</taxon>
    </lineage>
</organism>
<proteinExistence type="inferred from homology"/>
<evidence type="ECO:0000313" key="21">
    <source>
        <dbReference type="Proteomes" id="UP001296993"/>
    </source>
</evidence>
<dbReference type="PANTHER" id="PTHR21499:SF3">
    <property type="entry name" value="ASPARTOKINASE"/>
    <property type="match status" value="1"/>
</dbReference>
<dbReference type="InterPro" id="IPR036393">
    <property type="entry name" value="AceGlu_kinase-like_sf"/>
</dbReference>
<evidence type="ECO:0000256" key="1">
    <source>
        <dbReference type="ARBA" id="ARBA00002843"/>
    </source>
</evidence>
<feature type="domain" description="Aspartokinase ACT" evidence="19">
    <location>
        <begin position="374"/>
        <end position="432"/>
    </location>
</feature>
<dbReference type="InterPro" id="IPR018042">
    <property type="entry name" value="Aspartate_kinase_CS"/>
</dbReference>
<dbReference type="Gene3D" id="3.30.2130.10">
    <property type="entry name" value="VC0802-like"/>
    <property type="match status" value="1"/>
</dbReference>
<dbReference type="GO" id="GO:0004072">
    <property type="term" value="F:aspartate kinase activity"/>
    <property type="evidence" value="ECO:0007669"/>
    <property type="project" value="UniProtKB-EC"/>
</dbReference>
<comment type="function">
    <text evidence="1">Catalyzes the phosphorylation of the beta-carboxyl group of aspartic acid with ATP to yield 4-phospho-L-aspartate, which is involved in the branched biosynthetic pathway leading to the biosynthesis of amino acids lysine, threonine, isoleucine and methionine.</text>
</comment>
<dbReference type="Gene3D" id="3.40.1160.10">
    <property type="entry name" value="Acetylglutamate kinase-like"/>
    <property type="match status" value="1"/>
</dbReference>
<dbReference type="SUPFAM" id="SSF55021">
    <property type="entry name" value="ACT-like"/>
    <property type="match status" value="2"/>
</dbReference>
<evidence type="ECO:0000256" key="11">
    <source>
        <dbReference type="ARBA" id="ARBA00022777"/>
    </source>
</evidence>
<evidence type="ECO:0000256" key="8">
    <source>
        <dbReference type="ARBA" id="ARBA00022605"/>
    </source>
</evidence>
<comment type="catalytic activity">
    <reaction evidence="15 16">
        <text>L-aspartate + ATP = 4-phospho-L-aspartate + ADP</text>
        <dbReference type="Rhea" id="RHEA:23776"/>
        <dbReference type="ChEBI" id="CHEBI:29991"/>
        <dbReference type="ChEBI" id="CHEBI:30616"/>
        <dbReference type="ChEBI" id="CHEBI:57535"/>
        <dbReference type="ChEBI" id="CHEBI:456216"/>
        <dbReference type="EC" id="2.7.2.4"/>
    </reaction>
</comment>
<evidence type="ECO:0000256" key="15">
    <source>
        <dbReference type="ARBA" id="ARBA00047872"/>
    </source>
</evidence>
<accession>A0ABS4X941</accession>
<dbReference type="Proteomes" id="UP001296993">
    <property type="component" value="Unassembled WGS sequence"/>
</dbReference>
<name>A0ABS4X941_9MICC</name>
<protein>
    <recommendedName>
        <fullName evidence="7 16">Aspartokinase</fullName>
        <ecNumber evidence="6 16">2.7.2.4</ecNumber>
    </recommendedName>
</protein>
<evidence type="ECO:0000256" key="5">
    <source>
        <dbReference type="ARBA" id="ARBA00010122"/>
    </source>
</evidence>
<dbReference type="RefSeq" id="WP_209995735.1">
    <property type="nucleotide sequence ID" value="NZ_BAAAJY010000018.1"/>
</dbReference>
<gene>
    <name evidence="20" type="ORF">JOF47_000496</name>
</gene>
<keyword evidence="13" id="KW-0220">Diaminopimelate biosynthesis</keyword>
<evidence type="ECO:0000259" key="19">
    <source>
        <dbReference type="Pfam" id="PF22468"/>
    </source>
</evidence>
<evidence type="ECO:0000256" key="13">
    <source>
        <dbReference type="ARBA" id="ARBA00022915"/>
    </source>
</evidence>
<dbReference type="InterPro" id="IPR001341">
    <property type="entry name" value="Asp_kinase"/>
</dbReference>
<keyword evidence="8 17" id="KW-0028">Amino-acid biosynthesis</keyword>
<comment type="pathway">
    <text evidence="4 17">Amino-acid biosynthesis; L-threonine biosynthesis; L-threonine from L-aspartate: step 1/5.</text>
</comment>
<evidence type="ECO:0000256" key="12">
    <source>
        <dbReference type="ARBA" id="ARBA00022840"/>
    </source>
</evidence>
<dbReference type="InterPro" id="IPR054352">
    <property type="entry name" value="ACT_Aspartokinase"/>
</dbReference>
<comment type="pathway">
    <text evidence="2 17">Amino-acid biosynthesis; L-lysine biosynthesis via DAP pathway; (S)-tetrahydrodipicolinate from L-aspartate: step 1/4.</text>
</comment>
<evidence type="ECO:0000256" key="2">
    <source>
        <dbReference type="ARBA" id="ARBA00004766"/>
    </source>
</evidence>
<keyword evidence="9 16" id="KW-0808">Transferase</keyword>
<dbReference type="InterPro" id="IPR001048">
    <property type="entry name" value="Asp/Glu/Uridylate_kinase"/>
</dbReference>
<dbReference type="SUPFAM" id="SSF53633">
    <property type="entry name" value="Carbamate kinase-like"/>
    <property type="match status" value="1"/>
</dbReference>
<dbReference type="InterPro" id="IPR041740">
    <property type="entry name" value="AKii-LysC-BS"/>
</dbReference>
<comment type="similarity">
    <text evidence="5 16">Belongs to the aspartokinase family.</text>
</comment>
<sequence length="441" mass="47050">MQLNTRVSWRVGNQGFPPSLVGDSLIVQKYGGSSIENIEGIQRVARRIVDTHLAGHPVAVVLSAMGDTTDELLDLAAGLAPLRASRELDLLLSTGERISVALLAIAISSLGASPHVFTGNEAGLITDETHGKARIVGVYPQRVRDALDRGEIPIVTGFQGTSRRTNEVTTLGRGGSDLSAVALTAALNAGVCEIYSDVDGVYTADPRIVPLARKIDMISNDQMLELAAGGAKVLQLRCVEYARRFGVSIHVRSSFDQGEGTLVVAKPTDELMYPDSESLEQPFIRNVTDDRSAVQVTVTGVPDLPGKAAQIFRVTKAVKACPDMITQNHAAEGHRPDIAFTVPRSLGAPIIKALSQAQNAIGFHSLQCDEVGRLSLIGSGMLNDPGVFCRFMSALSEAGIGLRLISNSDTRISAVTEIRMLDQAVRAVHKEFRLSGDLLIG</sequence>
<dbReference type="NCBIfam" id="NF005155">
    <property type="entry name" value="PRK06635.1-4"/>
    <property type="match status" value="1"/>
</dbReference>
<reference evidence="20 21" key="1">
    <citation type="submission" date="2021-03" db="EMBL/GenBank/DDBJ databases">
        <title>Sequencing the genomes of 1000 actinobacteria strains.</title>
        <authorList>
            <person name="Klenk H.-P."/>
        </authorList>
    </citation>
    <scope>NUCLEOTIDE SEQUENCE [LARGE SCALE GENOMIC DNA]</scope>
    <source>
        <strain evidence="20 21">DSM 15797</strain>
    </source>
</reference>
<keyword evidence="11 16" id="KW-0418">Kinase</keyword>
<evidence type="ECO:0000256" key="17">
    <source>
        <dbReference type="RuleBase" id="RU004249"/>
    </source>
</evidence>
<evidence type="ECO:0000256" key="9">
    <source>
        <dbReference type="ARBA" id="ARBA00022679"/>
    </source>
</evidence>
<keyword evidence="21" id="KW-1185">Reference proteome</keyword>
<evidence type="ECO:0000256" key="4">
    <source>
        <dbReference type="ARBA" id="ARBA00005139"/>
    </source>
</evidence>
<evidence type="ECO:0000256" key="7">
    <source>
        <dbReference type="ARBA" id="ARBA00016273"/>
    </source>
</evidence>
<dbReference type="Pfam" id="PF22468">
    <property type="entry name" value="ACT_9"/>
    <property type="match status" value="1"/>
</dbReference>
<dbReference type="CDD" id="cd04261">
    <property type="entry name" value="AAK_AKii-LysC-BS"/>
    <property type="match status" value="1"/>
</dbReference>
<evidence type="ECO:0000256" key="14">
    <source>
        <dbReference type="ARBA" id="ARBA00023154"/>
    </source>
</evidence>
<dbReference type="NCBIfam" id="NF005154">
    <property type="entry name" value="PRK06635.1-2"/>
    <property type="match status" value="1"/>
</dbReference>
<dbReference type="Pfam" id="PF00696">
    <property type="entry name" value="AA_kinase"/>
    <property type="match status" value="1"/>
</dbReference>
<dbReference type="PANTHER" id="PTHR21499">
    <property type="entry name" value="ASPARTATE KINASE"/>
    <property type="match status" value="1"/>
</dbReference>
<evidence type="ECO:0000256" key="16">
    <source>
        <dbReference type="RuleBase" id="RU003448"/>
    </source>
</evidence>
<keyword evidence="14" id="KW-0457">Lysine biosynthesis</keyword>
<dbReference type="EMBL" id="JAGIOF010000001">
    <property type="protein sequence ID" value="MBP2384985.1"/>
    <property type="molecule type" value="Genomic_DNA"/>
</dbReference>
<keyword evidence="10" id="KW-0547">Nucleotide-binding</keyword>
<dbReference type="PROSITE" id="PS00324">
    <property type="entry name" value="ASPARTOKINASE"/>
    <property type="match status" value="1"/>
</dbReference>
<dbReference type="InterPro" id="IPR045865">
    <property type="entry name" value="ACT-like_dom_sf"/>
</dbReference>
<evidence type="ECO:0000313" key="20">
    <source>
        <dbReference type="EMBL" id="MBP2384985.1"/>
    </source>
</evidence>
<evidence type="ECO:0000259" key="18">
    <source>
        <dbReference type="Pfam" id="PF00696"/>
    </source>
</evidence>
<evidence type="ECO:0000256" key="6">
    <source>
        <dbReference type="ARBA" id="ARBA00013059"/>
    </source>
</evidence>
<dbReference type="EC" id="2.7.2.4" evidence="6 16"/>
<comment type="pathway">
    <text evidence="3 17">Amino-acid biosynthesis; L-methionine biosynthesis via de novo pathway; L-homoserine from L-aspartate: step 1/3.</text>
</comment>
<comment type="caution">
    <text evidence="20">The sequence shown here is derived from an EMBL/GenBank/DDBJ whole genome shotgun (WGS) entry which is preliminary data.</text>
</comment>